<dbReference type="SUPFAM" id="SSF52540">
    <property type="entry name" value="P-loop containing nucleoside triphosphate hydrolases"/>
    <property type="match status" value="1"/>
</dbReference>
<dbReference type="AlphaFoldDB" id="A0A1X2EUW0"/>
<feature type="compositionally biased region" description="Polar residues" evidence="1">
    <location>
        <begin position="354"/>
        <end position="365"/>
    </location>
</feature>
<organism evidence="2 3">
    <name type="scientific">Mycolicibacterium wolinskyi</name>
    <dbReference type="NCBI Taxonomy" id="59750"/>
    <lineage>
        <taxon>Bacteria</taxon>
        <taxon>Bacillati</taxon>
        <taxon>Actinomycetota</taxon>
        <taxon>Actinomycetes</taxon>
        <taxon>Mycobacteriales</taxon>
        <taxon>Mycobacteriaceae</taxon>
        <taxon>Mycolicibacterium</taxon>
    </lineage>
</organism>
<name>A0A1X2EUW0_9MYCO</name>
<feature type="region of interest" description="Disordered" evidence="1">
    <location>
        <begin position="319"/>
        <end position="374"/>
    </location>
</feature>
<evidence type="ECO:0008006" key="4">
    <source>
        <dbReference type="Google" id="ProtNLM"/>
    </source>
</evidence>
<comment type="caution">
    <text evidence="2">The sequence shown here is derived from an EMBL/GenBank/DDBJ whole genome shotgun (WGS) entry which is preliminary data.</text>
</comment>
<protein>
    <recommendedName>
        <fullName evidence="4">AAA family ATPase</fullName>
    </recommendedName>
</protein>
<proteinExistence type="predicted"/>
<feature type="compositionally biased region" description="Basic and acidic residues" evidence="1">
    <location>
        <begin position="448"/>
        <end position="478"/>
    </location>
</feature>
<evidence type="ECO:0000313" key="2">
    <source>
        <dbReference type="EMBL" id="ORX09953.1"/>
    </source>
</evidence>
<evidence type="ECO:0000256" key="1">
    <source>
        <dbReference type="SAM" id="MobiDB-lite"/>
    </source>
</evidence>
<feature type="compositionally biased region" description="Polar residues" evidence="1">
    <location>
        <begin position="321"/>
        <end position="332"/>
    </location>
</feature>
<dbReference type="Pfam" id="PF13481">
    <property type="entry name" value="AAA_25"/>
    <property type="match status" value="1"/>
</dbReference>
<dbReference type="Proteomes" id="UP000193964">
    <property type="component" value="Unassembled WGS sequence"/>
</dbReference>
<dbReference type="Gene3D" id="3.40.50.300">
    <property type="entry name" value="P-loop containing nucleotide triphosphate hydrolases"/>
    <property type="match status" value="1"/>
</dbReference>
<feature type="region of interest" description="Disordered" evidence="1">
    <location>
        <begin position="445"/>
        <end position="498"/>
    </location>
</feature>
<accession>A0A1X2EUW0</accession>
<sequence length="498" mass="53099">MWLWDNRIPLGTASAWSGRGGTGKTTYVIDLYARLSRGELPGHYQGTPQRTLIWSGEDAWDTVLVPRLIAARANLDMVGRLSITSTVNGQTQEVTPRLPLDTDAFCKQVVDSGAVAVLIDPIASTMSGDLNREGDVRAAVDALARVAGETGVVMMFVRHFGKGGGNASDKMSGSHAFRDAVRSVFLFATDGDRVVVTQDKGNYAPPGDESFAFQLQNVTVATDDGPADVARVIELGTSDTSVADVINRAAEQDDDAGERTAAEHWLEDYLTENGATPSKDVKTAAAKEKISDRTLKRAKKALGVTDKSEGFPRITIWSLPSRANASRDTPVSQERGPTGPTGDDQHKQVGPTGPDSQSGQHTMSGPTGDPTATAAPQCATCQTELTTPKSISAGLCAECQLIARNSTATKETVKPPRPTTCERCFVSLPAAATSPLCDDCDGAPEPVAQHDRDEPPKPLHVVHDGRISKRDGGLDRHIRYFTPAPNGYPTQQTPKETA</sequence>
<dbReference type="EMBL" id="LQQA01000033">
    <property type="protein sequence ID" value="ORX09953.1"/>
    <property type="molecule type" value="Genomic_DNA"/>
</dbReference>
<reference evidence="2 3" key="1">
    <citation type="submission" date="2016-01" db="EMBL/GenBank/DDBJ databases">
        <title>The new phylogeny of the genus Mycobacterium.</title>
        <authorList>
            <person name="Tarcisio F."/>
            <person name="Conor M."/>
            <person name="Antonella G."/>
            <person name="Elisabetta G."/>
            <person name="Giulia F.S."/>
            <person name="Sara T."/>
            <person name="Anna F."/>
            <person name="Clotilde B."/>
            <person name="Roberto B."/>
            <person name="Veronica D.S."/>
            <person name="Fabio R."/>
            <person name="Monica P."/>
            <person name="Olivier J."/>
            <person name="Enrico T."/>
            <person name="Nicola S."/>
        </authorList>
    </citation>
    <scope>NUCLEOTIDE SEQUENCE [LARGE SCALE GENOMIC DNA]</scope>
    <source>
        <strain evidence="2 3">ATCC 700010</strain>
    </source>
</reference>
<gene>
    <name evidence="2" type="ORF">AWC31_07080</name>
</gene>
<feature type="compositionally biased region" description="Polar residues" evidence="1">
    <location>
        <begin position="488"/>
        <end position="498"/>
    </location>
</feature>
<dbReference type="InterPro" id="IPR027417">
    <property type="entry name" value="P-loop_NTPase"/>
</dbReference>
<evidence type="ECO:0000313" key="3">
    <source>
        <dbReference type="Proteomes" id="UP000193964"/>
    </source>
</evidence>